<dbReference type="OrthoDB" id="9809354at2"/>
<dbReference type="InterPro" id="IPR008283">
    <property type="entry name" value="Peptidase_M17_N"/>
</dbReference>
<evidence type="ECO:0000313" key="12">
    <source>
        <dbReference type="Proteomes" id="UP000053260"/>
    </source>
</evidence>
<dbReference type="Proteomes" id="UP000053260">
    <property type="component" value="Unassembled WGS sequence"/>
</dbReference>
<dbReference type="SUPFAM" id="SSF53187">
    <property type="entry name" value="Zn-dependent exopeptidases"/>
    <property type="match status" value="1"/>
</dbReference>
<dbReference type="PANTHER" id="PTHR11963:SF23">
    <property type="entry name" value="CYTOSOL AMINOPEPTIDASE"/>
    <property type="match status" value="1"/>
</dbReference>
<evidence type="ECO:0000256" key="1">
    <source>
        <dbReference type="ARBA" id="ARBA00009528"/>
    </source>
</evidence>
<dbReference type="SUPFAM" id="SSF52949">
    <property type="entry name" value="Macro domain-like"/>
    <property type="match status" value="1"/>
</dbReference>
<proteinExistence type="inferred from homology"/>
<comment type="caution">
    <text evidence="11">The sequence shown here is derived from an EMBL/GenBank/DDBJ whole genome shotgun (WGS) entry which is preliminary data.</text>
</comment>
<evidence type="ECO:0000256" key="8">
    <source>
        <dbReference type="ARBA" id="ARBA00050061"/>
    </source>
</evidence>
<dbReference type="PANTHER" id="PTHR11963">
    <property type="entry name" value="LEUCINE AMINOPEPTIDASE-RELATED"/>
    <property type="match status" value="1"/>
</dbReference>
<dbReference type="InterPro" id="IPR011356">
    <property type="entry name" value="Leucine_aapep/pepB"/>
</dbReference>
<dbReference type="Pfam" id="PF02789">
    <property type="entry name" value="Peptidase_M17_N"/>
    <property type="match status" value="1"/>
</dbReference>
<dbReference type="Gene3D" id="3.40.220.10">
    <property type="entry name" value="Leucine Aminopeptidase, subunit E, domain 1"/>
    <property type="match status" value="1"/>
</dbReference>
<comment type="similarity">
    <text evidence="1">Belongs to the peptidase M17 family.</text>
</comment>
<dbReference type="STRING" id="909626.AQJ91_34065"/>
<accession>A0A101UTY8</accession>
<dbReference type="AlphaFoldDB" id="A0A101UTY8"/>
<keyword evidence="12" id="KW-1185">Reference proteome</keyword>
<dbReference type="EMBL" id="LMXB01000083">
    <property type="protein sequence ID" value="KUO16793.1"/>
    <property type="molecule type" value="Genomic_DNA"/>
</dbReference>
<protein>
    <recommendedName>
        <fullName evidence="7">Probable cytosol aminopeptidase</fullName>
    </recommendedName>
    <alternativeName>
        <fullName evidence="8">Leucine aminopeptidase</fullName>
    </alternativeName>
    <alternativeName>
        <fullName evidence="5">Leucyl aminopeptidase</fullName>
    </alternativeName>
</protein>
<dbReference type="GO" id="GO:0006508">
    <property type="term" value="P:proteolysis"/>
    <property type="evidence" value="ECO:0007669"/>
    <property type="project" value="UniProtKB-KW"/>
</dbReference>
<evidence type="ECO:0000313" key="11">
    <source>
        <dbReference type="EMBL" id="KUO16793.1"/>
    </source>
</evidence>
<keyword evidence="2" id="KW-0031">Aminopeptidase</keyword>
<keyword evidence="4" id="KW-0378">Hydrolase</keyword>
<dbReference type="GO" id="GO:0030145">
    <property type="term" value="F:manganese ion binding"/>
    <property type="evidence" value="ECO:0007669"/>
    <property type="project" value="InterPro"/>
</dbReference>
<reference evidence="11 12" key="1">
    <citation type="submission" date="2015-10" db="EMBL/GenBank/DDBJ databases">
        <title>Draft genome sequence of Streptomyces sp. RV15, isolated from a marine sponge.</title>
        <authorList>
            <person name="Ruckert C."/>
            <person name="Abdelmohsen U.R."/>
            <person name="Winkler A."/>
            <person name="Hentschel U."/>
            <person name="Kalinowski J."/>
            <person name="Kampfer P."/>
            <person name="Glaeser S."/>
        </authorList>
    </citation>
    <scope>NUCLEOTIDE SEQUENCE [LARGE SCALE GENOMIC DNA]</scope>
    <source>
        <strain evidence="11 12">RV15</strain>
    </source>
</reference>
<evidence type="ECO:0000256" key="6">
    <source>
        <dbReference type="ARBA" id="ARBA00049972"/>
    </source>
</evidence>
<dbReference type="Gene3D" id="3.40.630.10">
    <property type="entry name" value="Zn peptidases"/>
    <property type="match status" value="1"/>
</dbReference>
<dbReference type="InterPro" id="IPR043472">
    <property type="entry name" value="Macro_dom-like"/>
</dbReference>
<keyword evidence="3" id="KW-0645">Protease</keyword>
<dbReference type="GO" id="GO:0005737">
    <property type="term" value="C:cytoplasm"/>
    <property type="evidence" value="ECO:0007669"/>
    <property type="project" value="InterPro"/>
</dbReference>
<dbReference type="InterPro" id="IPR000819">
    <property type="entry name" value="Peptidase_M17_C"/>
</dbReference>
<name>A0A101UTY8_9ACTN</name>
<dbReference type="Pfam" id="PF00883">
    <property type="entry name" value="Peptidase_M17"/>
    <property type="match status" value="1"/>
</dbReference>
<organism evidence="11 12">
    <name type="scientific">Streptomyces dysideae</name>
    <dbReference type="NCBI Taxonomy" id="909626"/>
    <lineage>
        <taxon>Bacteria</taxon>
        <taxon>Bacillati</taxon>
        <taxon>Actinomycetota</taxon>
        <taxon>Actinomycetes</taxon>
        <taxon>Kitasatosporales</taxon>
        <taxon>Streptomycetaceae</taxon>
        <taxon>Streptomyces</taxon>
    </lineage>
</organism>
<evidence type="ECO:0000256" key="2">
    <source>
        <dbReference type="ARBA" id="ARBA00022438"/>
    </source>
</evidence>
<sequence>MKLTTCADTPAQWRGEVLALAVPQGPADQNPLAGPWLAAVDAALDGAVSRLLAYDSFTGARDELVTGPGVPARCERLVLIGLGRPDAVTPHTARRAGAALARTLTSGPNRRVALALESWHVDGTDLTEHLTEGLSLAVHCGRWNVLPDRFRADYGADLPREPETVELLGAASAEPLTRAEAFTDALVLARELVAAPANLITPDRLAREATALAAAHDRFDVEVWDEEQCRAQGLTGFCAAAVGSAAPARFIRISHRPATPSGPPVAVIGLGLTYDDRGVARSGGAVEGAKKYMAGAGALLGAATALATLGGTREAHLLIPAVAKTAGPKSLHLGDLVTTASGLTVEVNHPDAHGRLMMADALHLAARLGAERTVGVSALGLPVAAALGPKAAALWSTDDALAADLAAAGRDAGELLWRLPLVDEYEDELWAPFANLRSAGPAGGDGATAATFLRRFAPQGAWAHLEITEPAWSPRIDGYYNAGATGYGAGTLARWLCGP</sequence>
<comment type="function">
    <text evidence="6">Presumably involved in the processing and regular turnover of intracellular proteins. Catalyzes the removal of unsubstituted N-terminal amino acids from various peptides.</text>
</comment>
<gene>
    <name evidence="11" type="ORF">AQJ91_34065</name>
</gene>
<evidence type="ECO:0000256" key="7">
    <source>
        <dbReference type="ARBA" id="ARBA00050021"/>
    </source>
</evidence>
<evidence type="ECO:0000256" key="5">
    <source>
        <dbReference type="ARBA" id="ARBA00033172"/>
    </source>
</evidence>
<evidence type="ECO:0000256" key="4">
    <source>
        <dbReference type="ARBA" id="ARBA00022801"/>
    </source>
</evidence>
<evidence type="ECO:0000259" key="10">
    <source>
        <dbReference type="Pfam" id="PF02789"/>
    </source>
</evidence>
<dbReference type="PRINTS" id="PR00481">
    <property type="entry name" value="LAMNOPPTDASE"/>
</dbReference>
<evidence type="ECO:0000259" key="9">
    <source>
        <dbReference type="Pfam" id="PF00883"/>
    </source>
</evidence>
<feature type="domain" description="Peptidase M17 leucyl aminopeptidase N-terminal" evidence="10">
    <location>
        <begin position="32"/>
        <end position="137"/>
    </location>
</feature>
<dbReference type="RefSeq" id="WP_067029326.1">
    <property type="nucleotide sequence ID" value="NZ_KQ949102.1"/>
</dbReference>
<feature type="domain" description="Cytosol aminopeptidase" evidence="9">
    <location>
        <begin position="188"/>
        <end position="492"/>
    </location>
</feature>
<dbReference type="GO" id="GO:0070006">
    <property type="term" value="F:metalloaminopeptidase activity"/>
    <property type="evidence" value="ECO:0007669"/>
    <property type="project" value="InterPro"/>
</dbReference>
<evidence type="ECO:0000256" key="3">
    <source>
        <dbReference type="ARBA" id="ARBA00022670"/>
    </source>
</evidence>